<comment type="caution">
    <text evidence="5">The sequence shown here is derived from an EMBL/GenBank/DDBJ whole genome shotgun (WGS) entry which is preliminary data.</text>
</comment>
<proteinExistence type="predicted"/>
<dbReference type="SUPFAM" id="SSF55073">
    <property type="entry name" value="Nucleotide cyclase"/>
    <property type="match status" value="1"/>
</dbReference>
<dbReference type="PROSITE" id="PS50113">
    <property type="entry name" value="PAC"/>
    <property type="match status" value="1"/>
</dbReference>
<dbReference type="InterPro" id="IPR035965">
    <property type="entry name" value="PAS-like_dom_sf"/>
</dbReference>
<dbReference type="PROSITE" id="PS50883">
    <property type="entry name" value="EAL"/>
    <property type="match status" value="1"/>
</dbReference>
<feature type="domain" description="GGDEF" evidence="4">
    <location>
        <begin position="161"/>
        <end position="293"/>
    </location>
</feature>
<dbReference type="CDD" id="cd01948">
    <property type="entry name" value="EAL"/>
    <property type="match status" value="1"/>
</dbReference>
<dbReference type="SUPFAM" id="SSF55785">
    <property type="entry name" value="PYP-like sensor domain (PAS domain)"/>
    <property type="match status" value="1"/>
</dbReference>
<evidence type="ECO:0000259" key="3">
    <source>
        <dbReference type="PROSITE" id="PS50883"/>
    </source>
</evidence>
<feature type="domain" description="PAS" evidence="1">
    <location>
        <begin position="7"/>
        <end position="76"/>
    </location>
</feature>
<dbReference type="Gene3D" id="3.20.20.450">
    <property type="entry name" value="EAL domain"/>
    <property type="match status" value="1"/>
</dbReference>
<dbReference type="RefSeq" id="WP_142642044.1">
    <property type="nucleotide sequence ID" value="NZ_VDGI01000006.1"/>
</dbReference>
<dbReference type="InterPro" id="IPR000160">
    <property type="entry name" value="GGDEF_dom"/>
</dbReference>
<dbReference type="FunFam" id="3.30.70.270:FF:000001">
    <property type="entry name" value="Diguanylate cyclase domain protein"/>
    <property type="match status" value="1"/>
</dbReference>
<protein>
    <submittedName>
        <fullName evidence="5">EAL domain-containing protein</fullName>
    </submittedName>
</protein>
<dbReference type="InterPro" id="IPR000014">
    <property type="entry name" value="PAS"/>
</dbReference>
<evidence type="ECO:0000259" key="4">
    <source>
        <dbReference type="PROSITE" id="PS50887"/>
    </source>
</evidence>
<dbReference type="Gene3D" id="3.30.450.20">
    <property type="entry name" value="PAS domain"/>
    <property type="match status" value="1"/>
</dbReference>
<dbReference type="PANTHER" id="PTHR44757">
    <property type="entry name" value="DIGUANYLATE CYCLASE DGCP"/>
    <property type="match status" value="1"/>
</dbReference>
<dbReference type="PROSITE" id="PS50112">
    <property type="entry name" value="PAS"/>
    <property type="match status" value="1"/>
</dbReference>
<dbReference type="SUPFAM" id="SSF141868">
    <property type="entry name" value="EAL domain-like"/>
    <property type="match status" value="1"/>
</dbReference>
<evidence type="ECO:0000259" key="2">
    <source>
        <dbReference type="PROSITE" id="PS50113"/>
    </source>
</evidence>
<dbReference type="InterPro" id="IPR043128">
    <property type="entry name" value="Rev_trsase/Diguanyl_cyclase"/>
</dbReference>
<dbReference type="Pfam" id="PF00990">
    <property type="entry name" value="GGDEF"/>
    <property type="match status" value="1"/>
</dbReference>
<dbReference type="NCBIfam" id="TIGR00254">
    <property type="entry name" value="GGDEF"/>
    <property type="match status" value="1"/>
</dbReference>
<feature type="domain" description="EAL" evidence="3">
    <location>
        <begin position="302"/>
        <end position="560"/>
    </location>
</feature>
<feature type="domain" description="PAC" evidence="2">
    <location>
        <begin position="78"/>
        <end position="129"/>
    </location>
</feature>
<dbReference type="SMART" id="SM00267">
    <property type="entry name" value="GGDEF"/>
    <property type="match status" value="1"/>
</dbReference>
<organism evidence="5 6">
    <name type="scientific">Psychrobacillus vulpis</name>
    <dbReference type="NCBI Taxonomy" id="2325572"/>
    <lineage>
        <taxon>Bacteria</taxon>
        <taxon>Bacillati</taxon>
        <taxon>Bacillota</taxon>
        <taxon>Bacilli</taxon>
        <taxon>Bacillales</taxon>
        <taxon>Bacillaceae</taxon>
        <taxon>Psychrobacillus</taxon>
    </lineage>
</organism>
<keyword evidence="6" id="KW-1185">Reference proteome</keyword>
<dbReference type="CDD" id="cd01949">
    <property type="entry name" value="GGDEF"/>
    <property type="match status" value="1"/>
</dbReference>
<dbReference type="PANTHER" id="PTHR44757:SF2">
    <property type="entry name" value="BIOFILM ARCHITECTURE MAINTENANCE PROTEIN MBAA"/>
    <property type="match status" value="1"/>
</dbReference>
<dbReference type="InterPro" id="IPR000700">
    <property type="entry name" value="PAS-assoc_C"/>
</dbReference>
<dbReference type="InterPro" id="IPR001633">
    <property type="entry name" value="EAL_dom"/>
</dbReference>
<dbReference type="InterPro" id="IPR052155">
    <property type="entry name" value="Biofilm_reg_signaling"/>
</dbReference>
<evidence type="ECO:0000259" key="1">
    <source>
        <dbReference type="PROSITE" id="PS50112"/>
    </source>
</evidence>
<evidence type="ECO:0000313" key="5">
    <source>
        <dbReference type="EMBL" id="TQR20348.1"/>
    </source>
</evidence>
<sequence>MESNANADFFYRSLYEHNPEMVYLIDTFGTVKQRNSVFSKTLGYSNNTELKATELLFHSEDIQSYKDAFYKALSGVPQNMETAFINQDGRLIDINLTLIPTSYDGHISAIFGIAKDITDHKKAEDLNKHLAFYDSLTNLPNRRLFQEKLEQDLIISKTLQQKLAVMYLDLDRFKYINDTLGHFLGDKLLVQIAKRLRKCLGEDVILARLGGDEFGVLLPNFYMHQVIERSKTIIDALEGPFLIEGYHLFITTSIGISIYPNDGEDSHTLMKNADSALYKAKELGKNNFQVYTSSMNAQTFKIFSLESNLRNAIDLNQLELYYQPKVCPNTYDIIGAEALIRWNHPEWGLVLPDEFISLAEETGLDIELGSWVKRTACIQNKLWQDANLPKIPVSINLSANRFLEHSLLINTVETLKETKLEPKYLEVEITETSLLENEKIVFSVLGGLKELGIKVALDDFGTGYSSLSSLKRFKGLIDILKIDRTFIKDLSEIETDDSNFITNMIIQLSQQLKMEVVAEGVETSEQLQVLRNYNCNTIQGYLFSKPVSTADFEKLLRKGKIMPLESNTEDEDFIDHEKDFRIKLEHSLSASMTLTHIRGKKVELGTTEVLIYEIWTRGIRFISNIKLAANQEIILGLKTKILNQIITLEGSVVWLKEKNTGVYQYELEYKMEEVELVNLTSTLDQFDARLKESPLVPDCSFVLEDKYAFFHKS</sequence>
<dbReference type="Gene3D" id="3.30.70.270">
    <property type="match status" value="1"/>
</dbReference>
<evidence type="ECO:0000313" key="6">
    <source>
        <dbReference type="Proteomes" id="UP000316626"/>
    </source>
</evidence>
<dbReference type="NCBIfam" id="TIGR00229">
    <property type="entry name" value="sensory_box"/>
    <property type="match status" value="1"/>
</dbReference>
<reference evidence="5 6" key="1">
    <citation type="submission" date="2019-06" db="EMBL/GenBank/DDBJ databases">
        <title>Psychrobacillus vulpis sp. nov., a new species isolated from feces of a red fox that inhabits in The Tablas de Daimiel Natural Park, Albacete, Spain.</title>
        <authorList>
            <person name="Rodriguez M."/>
            <person name="Reina J.C."/>
            <person name="Bejar V."/>
            <person name="Llamas I."/>
        </authorList>
    </citation>
    <scope>NUCLEOTIDE SEQUENCE [LARGE SCALE GENOMIC DNA]</scope>
    <source>
        <strain evidence="5 6">Z8</strain>
    </source>
</reference>
<dbReference type="Pfam" id="PF00563">
    <property type="entry name" value="EAL"/>
    <property type="match status" value="1"/>
</dbReference>
<dbReference type="AlphaFoldDB" id="A0A544TSC6"/>
<dbReference type="SMART" id="SM00052">
    <property type="entry name" value="EAL"/>
    <property type="match status" value="1"/>
</dbReference>
<dbReference type="EMBL" id="VDGI01000006">
    <property type="protein sequence ID" value="TQR20348.1"/>
    <property type="molecule type" value="Genomic_DNA"/>
</dbReference>
<dbReference type="Pfam" id="PF13188">
    <property type="entry name" value="PAS_8"/>
    <property type="match status" value="1"/>
</dbReference>
<dbReference type="InterPro" id="IPR029787">
    <property type="entry name" value="Nucleotide_cyclase"/>
</dbReference>
<dbReference type="InterPro" id="IPR035919">
    <property type="entry name" value="EAL_sf"/>
</dbReference>
<gene>
    <name evidence="5" type="ORF">FG384_07860</name>
</gene>
<dbReference type="OrthoDB" id="9759607at2"/>
<dbReference type="Proteomes" id="UP000316626">
    <property type="component" value="Unassembled WGS sequence"/>
</dbReference>
<accession>A0A544TSC6</accession>
<name>A0A544TSC6_9BACI</name>
<dbReference type="PROSITE" id="PS50887">
    <property type="entry name" value="GGDEF"/>
    <property type="match status" value="1"/>
</dbReference>